<feature type="compositionally biased region" description="Low complexity" evidence="1">
    <location>
        <begin position="13"/>
        <end position="28"/>
    </location>
</feature>
<feature type="region of interest" description="Disordered" evidence="1">
    <location>
        <begin position="1"/>
        <end position="37"/>
    </location>
</feature>
<dbReference type="CDD" id="cd14496">
    <property type="entry name" value="PTP_paladin"/>
    <property type="match status" value="1"/>
</dbReference>
<dbReference type="Gene3D" id="3.90.190.10">
    <property type="entry name" value="Protein tyrosine phosphatase superfamily"/>
    <property type="match status" value="3"/>
</dbReference>
<keyword evidence="3" id="KW-1185">Reference proteome</keyword>
<dbReference type="Proteomes" id="UP001565368">
    <property type="component" value="Unassembled WGS sequence"/>
</dbReference>
<evidence type="ECO:0000313" key="2">
    <source>
        <dbReference type="EMBL" id="KAL1413188.1"/>
    </source>
</evidence>
<dbReference type="InterPro" id="IPR029021">
    <property type="entry name" value="Prot-tyrosine_phosphatase-like"/>
</dbReference>
<protein>
    <recommendedName>
        <fullName evidence="4">Tyrosine specific protein phosphatases domain-containing protein</fullName>
    </recommendedName>
</protein>
<dbReference type="PANTHER" id="PTHR23339">
    <property type="entry name" value="TYROSINE SPECIFIC PROTEIN PHOSPHATASE AND DUAL SPECIFICITY PROTEIN PHOSPHATASE"/>
    <property type="match status" value="1"/>
</dbReference>
<dbReference type="SMART" id="SM01301">
    <property type="entry name" value="PTPlike_phytase"/>
    <property type="match status" value="3"/>
</dbReference>
<evidence type="ECO:0000256" key="1">
    <source>
        <dbReference type="SAM" id="MobiDB-lite"/>
    </source>
</evidence>
<organism evidence="2 3">
    <name type="scientific">Vanrija albida</name>
    <dbReference type="NCBI Taxonomy" id="181172"/>
    <lineage>
        <taxon>Eukaryota</taxon>
        <taxon>Fungi</taxon>
        <taxon>Dikarya</taxon>
        <taxon>Basidiomycota</taxon>
        <taxon>Agaricomycotina</taxon>
        <taxon>Tremellomycetes</taxon>
        <taxon>Trichosporonales</taxon>
        <taxon>Trichosporonaceae</taxon>
        <taxon>Vanrija</taxon>
    </lineage>
</organism>
<dbReference type="GeneID" id="95981982"/>
<accession>A0ABR3QER3</accession>
<dbReference type="InterPro" id="IPR050561">
    <property type="entry name" value="PTP"/>
</dbReference>
<dbReference type="SUPFAM" id="SSF52799">
    <property type="entry name" value="(Phosphotyrosine protein) phosphatases II"/>
    <property type="match status" value="3"/>
</dbReference>
<dbReference type="EMBL" id="JBBXJM010000001">
    <property type="protein sequence ID" value="KAL1413188.1"/>
    <property type="molecule type" value="Genomic_DNA"/>
</dbReference>
<proteinExistence type="predicted"/>
<evidence type="ECO:0008006" key="4">
    <source>
        <dbReference type="Google" id="ProtNLM"/>
    </source>
</evidence>
<reference evidence="2 3" key="1">
    <citation type="submission" date="2023-08" db="EMBL/GenBank/DDBJ databases">
        <title>Annotated Genome Sequence of Vanrija albida AlHP1.</title>
        <authorList>
            <person name="Herzog R."/>
        </authorList>
    </citation>
    <scope>NUCLEOTIDE SEQUENCE [LARGE SCALE GENOMIC DNA]</scope>
    <source>
        <strain evidence="2 3">AlHP1</strain>
    </source>
</reference>
<name>A0ABR3QER3_9TREE</name>
<dbReference type="Pfam" id="PF14566">
    <property type="entry name" value="PTPlike_phytase"/>
    <property type="match status" value="3"/>
</dbReference>
<comment type="caution">
    <text evidence="2">The sequence shown here is derived from an EMBL/GenBank/DDBJ whole genome shotgun (WGS) entry which is preliminary data.</text>
</comment>
<evidence type="ECO:0000313" key="3">
    <source>
        <dbReference type="Proteomes" id="UP001565368"/>
    </source>
</evidence>
<gene>
    <name evidence="2" type="ORF">Q8F55_000939</name>
</gene>
<sequence length="1390" mass="155211">MRTSSTQHVPVRSSPLAPASGAAAGSAPKPRRVSQGNELQRLVSSSSRTKGRALGLAQQLRAEGDGVVKRRSGGVLARGFILKTDHYPTGRALDLDLNIQGAPNFRAPDNEALNVFGVAQPTVAGLKSILTILSCQPTKPQTPEASPVDGPLHRRRSSAVVSDSPGHTFWFSTREETLVYIAGRPYVLRDGSNPFQTLALSDRASNLEDIERRLKIDILEEAKRYGGLILCHDEVQGGEIVPTWVSIDETIIRTPKELYDDVRNAGWRVDYWRIPVGPDRPIEDNYLDAYVSRLKDTDPLTTSLVFNCGMGVVRTTFAMVAALLVRRGQYLQRGLDDPFPTAAGSGFATPSQSPAPGQAAQVLQQASQQQALNKSLLKVTRMLDENLPSRRSTAAIDLLSNNPNLLESLRRANMGNYQVVLSLLSSLDHGRELKRLVDVIIDNCDQVINLRENVIEYRVKYSVAKGEDKNGHSWLDKAVRSLEQYFDLIVFAAYVESDVGMVSGTKFSSWLKARPEIWNQIKVLRRKWGDRLFAFAPANDLSVISRSLDRGDRRDQRQIDSGLELEGGKVLGDEWAEHVVKNRNGIMLRASTLLKRDLWVSAAAASTDGIRGAIGFHKVTGQSIYTTGQPTQDAIATILDIVQERSQSVNHVVWVCLREEPLVMINGAPFVLRRDTTALRNMRDYTGVSPARLEVLEERLKSDVVAELGAFDGSLLLHAETANGTVVPLWEKVSKQDVDTLREVMDAFAATKSGDVLLTFERIPITSESSPDFHDITQLLDLCMGINMDKTAIILNDQLGRGRSSNTAAIVYLIERWLRQNREPHSQTTNLRQRNASRKSLAITGESRTSWQIINSALRVIRNGLEVKRVVDEAVDRTSATFNLRDAIEDFRDKAEQAQTPEEKNGYIEKGMHNLMRYFHLLVFQAYLDDTKPDDEEAYTFESFVKHRPVFKTLQKDLQEGGLESLTPLERSDPENGMALEDEVSNVVTNRSGAILSAQTILKSDFFSGLQKQSLPERVEGAANYRRLPLLLDGPSDADAENPKVKFVYGTGMPSAEGLRNALTKMHAEPGGKRTVTWTSLREEPVLYVNSRPHVLRLIDKPVTNIETTGVTASVVERMELQLKEDVLKEIRNGNGKLLLHDEVETKPGVYEIIPIWETVDPMDVMTPKELYQRVENEHYQVDYQRIAITDEQAPLPGALQNIVRRVCEGLKEGHDFVFNCQMGRGRTTTGMIAASLIATIATESKEQLAREEETGAEDEDDLMDLDYEAMYLNGEYKTILQLVTVLSHGKDAKRITDKVINLMEGVQNLRKAVYDFKIKVDAAEPGSIKYTALSHQAINYLYRYGTLIVLANFLLEAKDRGVSLDQADFPQWLDQHREIRNVLSRKSLD</sequence>
<dbReference type="RefSeq" id="XP_069213132.1">
    <property type="nucleotide sequence ID" value="XM_069349588.1"/>
</dbReference>